<dbReference type="Proteomes" id="UP000053989">
    <property type="component" value="Unassembled WGS sequence"/>
</dbReference>
<dbReference type="SUPFAM" id="SSF55979">
    <property type="entry name" value="DNA clamp"/>
    <property type="match status" value="1"/>
</dbReference>
<dbReference type="GO" id="GO:0000076">
    <property type="term" value="P:DNA replication checkpoint signaling"/>
    <property type="evidence" value="ECO:0007669"/>
    <property type="project" value="TreeGrafter"/>
</dbReference>
<dbReference type="GO" id="GO:0071479">
    <property type="term" value="P:cellular response to ionizing radiation"/>
    <property type="evidence" value="ECO:0007669"/>
    <property type="project" value="TreeGrafter"/>
</dbReference>
<dbReference type="FunCoup" id="A0A0C3DWR1">
    <property type="interactions" value="351"/>
</dbReference>
<feature type="compositionally biased region" description="Polar residues" evidence="1">
    <location>
        <begin position="326"/>
        <end position="337"/>
    </location>
</feature>
<dbReference type="InterPro" id="IPR046938">
    <property type="entry name" value="DNA_clamp_sf"/>
</dbReference>
<keyword evidence="3" id="KW-1185">Reference proteome</keyword>
<dbReference type="OrthoDB" id="60092at2759"/>
<proteinExistence type="predicted"/>
<dbReference type="Gene3D" id="3.70.10.10">
    <property type="match status" value="1"/>
</dbReference>
<dbReference type="PANTHER" id="PTHR15237">
    <property type="entry name" value="DNA REPAIR PROTEIN RAD9"/>
    <property type="match status" value="1"/>
</dbReference>
<evidence type="ECO:0008006" key="4">
    <source>
        <dbReference type="Google" id="ProtNLM"/>
    </source>
</evidence>
<feature type="compositionally biased region" description="Basic and acidic residues" evidence="1">
    <location>
        <begin position="429"/>
        <end position="447"/>
    </location>
</feature>
<dbReference type="GO" id="GO:0030896">
    <property type="term" value="C:checkpoint clamp complex"/>
    <property type="evidence" value="ECO:0007669"/>
    <property type="project" value="InterPro"/>
</dbReference>
<dbReference type="AlphaFoldDB" id="A0A0C3DWR1"/>
<protein>
    <recommendedName>
        <fullName evidence="4">DNA repair protein rad9</fullName>
    </recommendedName>
</protein>
<feature type="region of interest" description="Disordered" evidence="1">
    <location>
        <begin position="320"/>
        <end position="403"/>
    </location>
</feature>
<dbReference type="STRING" id="1036808.A0A0C3DWR1"/>
<dbReference type="GO" id="GO:0006281">
    <property type="term" value="P:DNA repair"/>
    <property type="evidence" value="ECO:0007669"/>
    <property type="project" value="TreeGrafter"/>
</dbReference>
<name>A0A0C3DWR1_9AGAM</name>
<evidence type="ECO:0000256" key="1">
    <source>
        <dbReference type="SAM" id="MobiDB-lite"/>
    </source>
</evidence>
<evidence type="ECO:0000313" key="2">
    <source>
        <dbReference type="EMBL" id="KIM65015.1"/>
    </source>
</evidence>
<feature type="compositionally biased region" description="Low complexity" evidence="1">
    <location>
        <begin position="359"/>
        <end position="375"/>
    </location>
</feature>
<dbReference type="GO" id="GO:0031573">
    <property type="term" value="P:mitotic intra-S DNA damage checkpoint signaling"/>
    <property type="evidence" value="ECO:0007669"/>
    <property type="project" value="TreeGrafter"/>
</dbReference>
<dbReference type="InterPro" id="IPR007268">
    <property type="entry name" value="Rad9/Ddc1"/>
</dbReference>
<accession>A0A0C3DWR1</accession>
<organism evidence="2 3">
    <name type="scientific">Scleroderma citrinum Foug A</name>
    <dbReference type="NCBI Taxonomy" id="1036808"/>
    <lineage>
        <taxon>Eukaryota</taxon>
        <taxon>Fungi</taxon>
        <taxon>Dikarya</taxon>
        <taxon>Basidiomycota</taxon>
        <taxon>Agaricomycotina</taxon>
        <taxon>Agaricomycetes</taxon>
        <taxon>Agaricomycetidae</taxon>
        <taxon>Boletales</taxon>
        <taxon>Sclerodermatineae</taxon>
        <taxon>Sclerodermataceae</taxon>
        <taxon>Scleroderma</taxon>
    </lineage>
</organism>
<dbReference type="InParanoid" id="A0A0C3DWR1"/>
<reference evidence="2 3" key="1">
    <citation type="submission" date="2014-04" db="EMBL/GenBank/DDBJ databases">
        <authorList>
            <consortium name="DOE Joint Genome Institute"/>
            <person name="Kuo A."/>
            <person name="Kohler A."/>
            <person name="Nagy L.G."/>
            <person name="Floudas D."/>
            <person name="Copeland A."/>
            <person name="Barry K.W."/>
            <person name="Cichocki N."/>
            <person name="Veneault-Fourrey C."/>
            <person name="LaButti K."/>
            <person name="Lindquist E.A."/>
            <person name="Lipzen A."/>
            <person name="Lundell T."/>
            <person name="Morin E."/>
            <person name="Murat C."/>
            <person name="Sun H."/>
            <person name="Tunlid A."/>
            <person name="Henrissat B."/>
            <person name="Grigoriev I.V."/>
            <person name="Hibbett D.S."/>
            <person name="Martin F."/>
            <person name="Nordberg H.P."/>
            <person name="Cantor M.N."/>
            <person name="Hua S.X."/>
        </authorList>
    </citation>
    <scope>NUCLEOTIDE SEQUENCE [LARGE SCALE GENOMIC DNA]</scope>
    <source>
        <strain evidence="2 3">Foug A</strain>
    </source>
</reference>
<evidence type="ECO:0000313" key="3">
    <source>
        <dbReference type="Proteomes" id="UP000053989"/>
    </source>
</evidence>
<feature type="region of interest" description="Disordered" evidence="1">
    <location>
        <begin position="428"/>
        <end position="494"/>
    </location>
</feature>
<dbReference type="HOGENOM" id="CLU_035915_0_0_1"/>
<dbReference type="Pfam" id="PF04139">
    <property type="entry name" value="Rad9"/>
    <property type="match status" value="1"/>
</dbReference>
<dbReference type="EMBL" id="KN822025">
    <property type="protein sequence ID" value="KIM65015.1"/>
    <property type="molecule type" value="Genomic_DNA"/>
</dbReference>
<gene>
    <name evidence="2" type="ORF">SCLCIDRAFT_1212695</name>
</gene>
<sequence length="549" mass="60243">MQATLSASALKPFTRALTCLSRYGDDLVIHADDEYLSLSTTNSSLSAYCRFKYSTRFFSRYRVGNGVNGDQGSSTSVTSDDVKGQLLAKTLLSILKHRTIDKTVERCELTILEGRPQSEDELDDDRDSLESRLIIKLHCKLGIVKTHRLPLLIPNSLLSPGVPDSQNESHLTIGPRAIRDITEHFPSGRTMKSDPQLVWTFGETDVDVKSLESSLDTKGRTQLATELTISADEFDVYEIFSAPITIAFHLREFNATIAFAEATGSALDLRFTDPAAPLFIGVEGDESEYLFVISTSQIQGSTNTHPQINPRVNTRKRTLHDAPVDEQQTSTSSGSRQLSEHPRGDKVKKSMKAALRTDATNGTASSSGTTTSQAGSRRDGDFDSAPLPSFVPVPGPSSVSQQHCSVDDFHPVPEGLGHVVDTDFDVNMEVDRPSPDIDYSDDRKRPTEPLFYPDSPSTPRPSHPNRFQQSHPLSQLPQARGKKPRELSPDGEYATEGELNAILEGGEARLVVPAQGDEGSSLELFEDEFGPTQDGDCEGRKAFQPLFED</sequence>
<reference evidence="3" key="2">
    <citation type="submission" date="2015-01" db="EMBL/GenBank/DDBJ databases">
        <title>Evolutionary Origins and Diversification of the Mycorrhizal Mutualists.</title>
        <authorList>
            <consortium name="DOE Joint Genome Institute"/>
            <consortium name="Mycorrhizal Genomics Consortium"/>
            <person name="Kohler A."/>
            <person name="Kuo A."/>
            <person name="Nagy L.G."/>
            <person name="Floudas D."/>
            <person name="Copeland A."/>
            <person name="Barry K.W."/>
            <person name="Cichocki N."/>
            <person name="Veneault-Fourrey C."/>
            <person name="LaButti K."/>
            <person name="Lindquist E.A."/>
            <person name="Lipzen A."/>
            <person name="Lundell T."/>
            <person name="Morin E."/>
            <person name="Murat C."/>
            <person name="Riley R."/>
            <person name="Ohm R."/>
            <person name="Sun H."/>
            <person name="Tunlid A."/>
            <person name="Henrissat B."/>
            <person name="Grigoriev I.V."/>
            <person name="Hibbett D.S."/>
            <person name="Martin F."/>
        </authorList>
    </citation>
    <scope>NUCLEOTIDE SEQUENCE [LARGE SCALE GENOMIC DNA]</scope>
    <source>
        <strain evidence="3">Foug A</strain>
    </source>
</reference>
<feature type="compositionally biased region" description="Basic and acidic residues" evidence="1">
    <location>
        <begin position="338"/>
        <end position="348"/>
    </location>
</feature>
<feature type="compositionally biased region" description="Polar residues" evidence="1">
    <location>
        <begin position="465"/>
        <end position="477"/>
    </location>
</feature>
<dbReference type="PANTHER" id="PTHR15237:SF0">
    <property type="entry name" value="CELL CYCLE CHECKPOINT CONTROL PROTEIN"/>
    <property type="match status" value="1"/>
</dbReference>